<dbReference type="Gene3D" id="3.80.10.10">
    <property type="entry name" value="Ribonuclease Inhibitor"/>
    <property type="match status" value="2"/>
</dbReference>
<keyword evidence="4" id="KW-1185">Reference proteome</keyword>
<dbReference type="GeneID" id="20233155"/>
<dbReference type="GO" id="GO:0031146">
    <property type="term" value="P:SCF-dependent proteasomal ubiquitin-dependent protein catabolic process"/>
    <property type="evidence" value="ECO:0007669"/>
    <property type="project" value="TreeGrafter"/>
</dbReference>
<evidence type="ECO:0000313" key="3">
    <source>
        <dbReference type="EMBL" id="ESO85112.1"/>
    </source>
</evidence>
<dbReference type="PROSITE" id="PS50181">
    <property type="entry name" value="FBOX"/>
    <property type="match status" value="1"/>
</dbReference>
<dbReference type="Pfam" id="PF12937">
    <property type="entry name" value="F-box-like"/>
    <property type="match status" value="1"/>
</dbReference>
<dbReference type="OMA" id="QENKLXL"/>
<dbReference type="STRING" id="225164.V3ZLE1"/>
<evidence type="ECO:0000313" key="4">
    <source>
        <dbReference type="Proteomes" id="UP000030746"/>
    </source>
</evidence>
<dbReference type="Pfam" id="PF24758">
    <property type="entry name" value="LRR_At5g56370"/>
    <property type="match status" value="1"/>
</dbReference>
<dbReference type="InterPro" id="IPR032675">
    <property type="entry name" value="LRR_dom_sf"/>
</dbReference>
<dbReference type="InterPro" id="IPR036047">
    <property type="entry name" value="F-box-like_dom_sf"/>
</dbReference>
<dbReference type="SUPFAM" id="SSF81383">
    <property type="entry name" value="F-box domain"/>
    <property type="match status" value="1"/>
</dbReference>
<proteinExistence type="predicted"/>
<dbReference type="Proteomes" id="UP000030746">
    <property type="component" value="Unassembled WGS sequence"/>
</dbReference>
<feature type="domain" description="F-box" evidence="2">
    <location>
        <begin position="1"/>
        <end position="34"/>
    </location>
</feature>
<dbReference type="PANTHER" id="PTHR13318">
    <property type="entry name" value="PARTNER OF PAIRED, ISOFORM B-RELATED"/>
    <property type="match status" value="1"/>
</dbReference>
<dbReference type="OrthoDB" id="550575at2759"/>
<dbReference type="InterPro" id="IPR006553">
    <property type="entry name" value="Leu-rich_rpt_Cys-con_subtyp"/>
</dbReference>
<gene>
    <name evidence="3" type="ORF">LOTGIDRAFT_131114</name>
</gene>
<dbReference type="KEGG" id="lgi:LOTGIDRAFT_131114"/>
<feature type="non-terminal residue" evidence="3">
    <location>
        <position position="1"/>
    </location>
</feature>
<dbReference type="HOGENOM" id="CLU_024577_0_1_1"/>
<name>V3ZLE1_LOTGI</name>
<reference evidence="3 4" key="1">
    <citation type="journal article" date="2013" name="Nature">
        <title>Insights into bilaterian evolution from three spiralian genomes.</title>
        <authorList>
            <person name="Simakov O."/>
            <person name="Marletaz F."/>
            <person name="Cho S.J."/>
            <person name="Edsinger-Gonzales E."/>
            <person name="Havlak P."/>
            <person name="Hellsten U."/>
            <person name="Kuo D.H."/>
            <person name="Larsson T."/>
            <person name="Lv J."/>
            <person name="Arendt D."/>
            <person name="Savage R."/>
            <person name="Osoegawa K."/>
            <person name="de Jong P."/>
            <person name="Grimwood J."/>
            <person name="Chapman J.A."/>
            <person name="Shapiro H."/>
            <person name="Aerts A."/>
            <person name="Otillar R.P."/>
            <person name="Terry A.Y."/>
            <person name="Boore J.L."/>
            <person name="Grigoriev I.V."/>
            <person name="Lindberg D.R."/>
            <person name="Seaver E.C."/>
            <person name="Weisblat D.A."/>
            <person name="Putnam N.H."/>
            <person name="Rokhsar D.S."/>
        </authorList>
    </citation>
    <scope>NUCLEOTIDE SEQUENCE [LARGE SCALE GENOMIC DNA]</scope>
</reference>
<keyword evidence="1" id="KW-0833">Ubl conjugation pathway</keyword>
<dbReference type="AlphaFoldDB" id="V3ZLE1"/>
<accession>V3ZLE1</accession>
<dbReference type="InterPro" id="IPR001810">
    <property type="entry name" value="F-box_dom"/>
</dbReference>
<evidence type="ECO:0000256" key="1">
    <source>
        <dbReference type="ARBA" id="ARBA00022786"/>
    </source>
</evidence>
<sequence length="366" mass="41604">IFQYLSLHDLLCRAARVCRYWYTAVFDPALWRYVNLSEQSQLSDEILVKLTHISDNILGIDLSTHRGSLHMFIFCYFVFVFFRCFDMPGEAFESIGLYCHHLVYLDLDICSNITNEAIINIGKGCSQLKVLYVGQCSLIKNTGIVEVARGCPSLQQLRIEQCDKITDQAIIELTKYCPDMDYLHMLSCSLTDSSICQIIKLPKLKLLDISNVTQLSPKVLTKVVEHCNSLETLNVSLNRAVGDECIKTIVTACQKLRVLSCVACRLTDKALEYVADYGKCVEHLDVAWCVDITNYGVKYISDNNPKLKYLGLMQCKKITFDTIDELIEAHPDIHYSNFVTESRRILKKACLTVDNQFQTLNVGLLC</sequence>
<protein>
    <recommendedName>
        <fullName evidence="2">F-box domain-containing protein</fullName>
    </recommendedName>
</protein>
<evidence type="ECO:0000259" key="2">
    <source>
        <dbReference type="PROSITE" id="PS50181"/>
    </source>
</evidence>
<dbReference type="EMBL" id="KB203331">
    <property type="protein sequence ID" value="ESO85112.1"/>
    <property type="molecule type" value="Genomic_DNA"/>
</dbReference>
<dbReference type="GO" id="GO:0019005">
    <property type="term" value="C:SCF ubiquitin ligase complex"/>
    <property type="evidence" value="ECO:0007669"/>
    <property type="project" value="TreeGrafter"/>
</dbReference>
<dbReference type="SUPFAM" id="SSF52047">
    <property type="entry name" value="RNI-like"/>
    <property type="match status" value="1"/>
</dbReference>
<organism evidence="3 4">
    <name type="scientific">Lottia gigantea</name>
    <name type="common">Giant owl limpet</name>
    <dbReference type="NCBI Taxonomy" id="225164"/>
    <lineage>
        <taxon>Eukaryota</taxon>
        <taxon>Metazoa</taxon>
        <taxon>Spiralia</taxon>
        <taxon>Lophotrochozoa</taxon>
        <taxon>Mollusca</taxon>
        <taxon>Gastropoda</taxon>
        <taxon>Patellogastropoda</taxon>
        <taxon>Lottioidea</taxon>
        <taxon>Lottiidae</taxon>
        <taxon>Lottia</taxon>
    </lineage>
</organism>
<dbReference type="CTD" id="20233155"/>
<dbReference type="RefSeq" id="XP_009064253.1">
    <property type="nucleotide sequence ID" value="XM_009066005.1"/>
</dbReference>
<dbReference type="SMART" id="SM00367">
    <property type="entry name" value="LRR_CC"/>
    <property type="match status" value="8"/>
</dbReference>
<dbReference type="InterPro" id="IPR055411">
    <property type="entry name" value="LRR_FXL15/At3g58940/PEG3-like"/>
</dbReference>